<evidence type="ECO:0000313" key="2">
    <source>
        <dbReference type="EMBL" id="USQ78896.1"/>
    </source>
</evidence>
<dbReference type="InterPro" id="IPR051922">
    <property type="entry name" value="Bact_Sporulation_Assoc"/>
</dbReference>
<dbReference type="Gene3D" id="3.40.50.12090">
    <property type="match status" value="2"/>
</dbReference>
<keyword evidence="1" id="KW-0732">Signal</keyword>
<dbReference type="EMBL" id="CP099489">
    <property type="protein sequence ID" value="USQ78896.1"/>
    <property type="molecule type" value="Genomic_DNA"/>
</dbReference>
<feature type="signal peptide" evidence="1">
    <location>
        <begin position="1"/>
        <end position="30"/>
    </location>
</feature>
<evidence type="ECO:0000256" key="1">
    <source>
        <dbReference type="SAM" id="SignalP"/>
    </source>
</evidence>
<reference evidence="2" key="1">
    <citation type="submission" date="2022-06" db="EMBL/GenBank/DDBJ databases">
        <title>Ornithinimicrobium HY1793.</title>
        <authorList>
            <person name="Huang Y."/>
        </authorList>
    </citation>
    <scope>NUCLEOTIDE SEQUENCE</scope>
    <source>
        <strain evidence="2">HY1793</strain>
    </source>
</reference>
<proteinExistence type="predicted"/>
<dbReference type="Proteomes" id="UP001056455">
    <property type="component" value="Chromosome"/>
</dbReference>
<sequence>MTTRHHTGWRSLAAGAATAALLATAAPALAATLGDWDVTGIQFINADCSRNEYVVNATFTGTVDDGGGFDKVRVEVWDDGTLKDFRVVEVAVGETVDNTSFLSFVGTYLSGVPGVGILLSDADAAGEAGPVLDAVDPFYPEDEDGPCEFNVERIGGANRIETAALLAQRFIMADTVVITTATDFPDALTAAPLANQLAGPLLLTAPTHLPAVTAAEITRLQPTNIVIVGGETAVHPDVEAALTAIAPPGATVTRLSGANRYETAVAVAAEITQDSSPQMYLATGQDFPDALVLSALASRESAPLVLAQAGHLPAATADFLAAAGYDDLYAAGGTAVLSDSVVDGAAAVQGATAHRFAGLDRYETASLVLQEFPAEGDVMVATGETFPDALTAVPVAGRTGAGIALSQTDHVPAAAITEIQRLTSGFAFPLVTIVGGEVALTATVHDELLALFTTAGDRAQLPRDELDSNYPG</sequence>
<dbReference type="Pfam" id="PF04122">
    <property type="entry name" value="CW_binding_2"/>
    <property type="match status" value="3"/>
</dbReference>
<name>A0ABY4YQ40_9MICO</name>
<dbReference type="PANTHER" id="PTHR30032">
    <property type="entry name" value="N-ACETYLMURAMOYL-L-ALANINE AMIDASE-RELATED"/>
    <property type="match status" value="1"/>
</dbReference>
<dbReference type="InterPro" id="IPR007253">
    <property type="entry name" value="Cell_wall-bd_2"/>
</dbReference>
<protein>
    <submittedName>
        <fullName evidence="2">Cell wall-binding repeat-containing protein</fullName>
    </submittedName>
</protein>
<keyword evidence="3" id="KW-1185">Reference proteome</keyword>
<accession>A0ABY4YQ40</accession>
<evidence type="ECO:0000313" key="3">
    <source>
        <dbReference type="Proteomes" id="UP001056455"/>
    </source>
</evidence>
<feature type="chain" id="PRO_5046604163" evidence="1">
    <location>
        <begin position="31"/>
        <end position="472"/>
    </location>
</feature>
<dbReference type="RefSeq" id="WP_252591703.1">
    <property type="nucleotide sequence ID" value="NZ_CP099489.1"/>
</dbReference>
<organism evidence="2 3">
    <name type="scientific">Ornithinimicrobium faecis</name>
    <dbReference type="NCBI Taxonomy" id="2934158"/>
    <lineage>
        <taxon>Bacteria</taxon>
        <taxon>Bacillati</taxon>
        <taxon>Actinomycetota</taxon>
        <taxon>Actinomycetes</taxon>
        <taxon>Micrococcales</taxon>
        <taxon>Ornithinimicrobiaceae</taxon>
        <taxon>Ornithinimicrobium</taxon>
    </lineage>
</organism>
<gene>
    <name evidence="2" type="ORF">NF556_14855</name>
</gene>
<dbReference type="PANTHER" id="PTHR30032:SF8">
    <property type="entry name" value="GERMINATION-SPECIFIC N-ACETYLMURAMOYL-L-ALANINE AMIDASE"/>
    <property type="match status" value="1"/>
</dbReference>